<accession>A0A392QIM1</accession>
<keyword evidence="2" id="KW-1185">Reference proteome</keyword>
<dbReference type="AlphaFoldDB" id="A0A392QIM1"/>
<protein>
    <submittedName>
        <fullName evidence="1">Uncharacterized protein</fullName>
    </submittedName>
</protein>
<sequence length="63" mass="6671">MGTRKTGFAAVEDAGHSLVCAMRPRGYFGSGLCARRDPCGARCRFVTAGRAGRSPPDAMRPRG</sequence>
<evidence type="ECO:0000313" key="2">
    <source>
        <dbReference type="Proteomes" id="UP000265520"/>
    </source>
</evidence>
<evidence type="ECO:0000313" key="1">
    <source>
        <dbReference type="EMBL" id="MCI23809.1"/>
    </source>
</evidence>
<dbReference type="EMBL" id="LXQA010137997">
    <property type="protein sequence ID" value="MCI23809.1"/>
    <property type="molecule type" value="Genomic_DNA"/>
</dbReference>
<organism evidence="1 2">
    <name type="scientific">Trifolium medium</name>
    <dbReference type="NCBI Taxonomy" id="97028"/>
    <lineage>
        <taxon>Eukaryota</taxon>
        <taxon>Viridiplantae</taxon>
        <taxon>Streptophyta</taxon>
        <taxon>Embryophyta</taxon>
        <taxon>Tracheophyta</taxon>
        <taxon>Spermatophyta</taxon>
        <taxon>Magnoliopsida</taxon>
        <taxon>eudicotyledons</taxon>
        <taxon>Gunneridae</taxon>
        <taxon>Pentapetalae</taxon>
        <taxon>rosids</taxon>
        <taxon>fabids</taxon>
        <taxon>Fabales</taxon>
        <taxon>Fabaceae</taxon>
        <taxon>Papilionoideae</taxon>
        <taxon>50 kb inversion clade</taxon>
        <taxon>NPAAA clade</taxon>
        <taxon>Hologalegina</taxon>
        <taxon>IRL clade</taxon>
        <taxon>Trifolieae</taxon>
        <taxon>Trifolium</taxon>
    </lineage>
</organism>
<dbReference type="Proteomes" id="UP000265520">
    <property type="component" value="Unassembled WGS sequence"/>
</dbReference>
<comment type="caution">
    <text evidence="1">The sequence shown here is derived from an EMBL/GenBank/DDBJ whole genome shotgun (WGS) entry which is preliminary data.</text>
</comment>
<feature type="non-terminal residue" evidence="1">
    <location>
        <position position="63"/>
    </location>
</feature>
<proteinExistence type="predicted"/>
<name>A0A392QIM1_9FABA</name>
<reference evidence="1 2" key="1">
    <citation type="journal article" date="2018" name="Front. Plant Sci.">
        <title>Red Clover (Trifolium pratense) and Zigzag Clover (T. medium) - A Picture of Genomic Similarities and Differences.</title>
        <authorList>
            <person name="Dluhosova J."/>
            <person name="Istvanek J."/>
            <person name="Nedelnik J."/>
            <person name="Repkova J."/>
        </authorList>
    </citation>
    <scope>NUCLEOTIDE SEQUENCE [LARGE SCALE GENOMIC DNA]</scope>
    <source>
        <strain evidence="2">cv. 10/8</strain>
        <tissue evidence="1">Leaf</tissue>
    </source>
</reference>